<protein>
    <submittedName>
        <fullName evidence="1">Uncharacterized protein</fullName>
    </submittedName>
</protein>
<organism evidence="1 2">
    <name type="scientific">Arabidopsis thaliana</name>
    <name type="common">Mouse-ear cress</name>
    <dbReference type="NCBI Taxonomy" id="3702"/>
    <lineage>
        <taxon>Eukaryota</taxon>
        <taxon>Viridiplantae</taxon>
        <taxon>Streptophyta</taxon>
        <taxon>Embryophyta</taxon>
        <taxon>Tracheophyta</taxon>
        <taxon>Spermatophyta</taxon>
        <taxon>Magnoliopsida</taxon>
        <taxon>eudicotyledons</taxon>
        <taxon>Gunneridae</taxon>
        <taxon>Pentapetalae</taxon>
        <taxon>rosids</taxon>
        <taxon>malvids</taxon>
        <taxon>Brassicales</taxon>
        <taxon>Brassicaceae</taxon>
        <taxon>Camelineae</taxon>
        <taxon>Arabidopsis</taxon>
    </lineage>
</organism>
<proteinExistence type="predicted"/>
<dbReference type="EMBL" id="LUHQ01000001">
    <property type="protein sequence ID" value="OAP11838.1"/>
    <property type="molecule type" value="Genomic_DNA"/>
</dbReference>
<gene>
    <name evidence="1" type="ordered locus">AXX17_At1g23880</name>
</gene>
<dbReference type="Proteomes" id="UP000078284">
    <property type="component" value="Chromosome 1"/>
</dbReference>
<comment type="caution">
    <text evidence="1">The sequence shown here is derived from an EMBL/GenBank/DDBJ whole genome shotgun (WGS) entry which is preliminary data.</text>
</comment>
<evidence type="ECO:0000313" key="1">
    <source>
        <dbReference type="EMBL" id="OAP11838.1"/>
    </source>
</evidence>
<name>A0A178W0R6_ARATH</name>
<reference evidence="2" key="1">
    <citation type="journal article" date="2016" name="Proc. Natl. Acad. Sci. U.S.A.">
        <title>Chromosome-level assembly of Arabidopsis thaliana Ler reveals the extent of translocation and inversion polymorphisms.</title>
        <authorList>
            <person name="Zapata L."/>
            <person name="Ding J."/>
            <person name="Willing E.M."/>
            <person name="Hartwig B."/>
            <person name="Bezdan D."/>
            <person name="Jiao W.B."/>
            <person name="Patel V."/>
            <person name="Velikkakam James G."/>
            <person name="Koornneef M."/>
            <person name="Ossowski S."/>
            <person name="Schneeberger K."/>
        </authorList>
    </citation>
    <scope>NUCLEOTIDE SEQUENCE [LARGE SCALE GENOMIC DNA]</scope>
    <source>
        <strain evidence="2">cv. Landsberg erecta</strain>
    </source>
</reference>
<sequence>MPHQLQSTEAKDTEGIRVFAEEEKEEKDFVPEGGFAVTTEETYIAVVAFSFIQAFYLSC</sequence>
<dbReference type="AlphaFoldDB" id="A0A178W0R6"/>
<accession>A0A178W0R6</accession>
<evidence type="ECO:0000313" key="2">
    <source>
        <dbReference type="Proteomes" id="UP000078284"/>
    </source>
</evidence>